<dbReference type="RefSeq" id="WP_123669465.1">
    <property type="nucleotide sequence ID" value="NZ_RJKE01000001.1"/>
</dbReference>
<feature type="region of interest" description="Disordered" evidence="1">
    <location>
        <begin position="1"/>
        <end position="81"/>
    </location>
</feature>
<feature type="compositionally biased region" description="Low complexity" evidence="1">
    <location>
        <begin position="67"/>
        <end position="81"/>
    </location>
</feature>
<proteinExistence type="predicted"/>
<gene>
    <name evidence="2" type="ORF">EDD29_8257</name>
</gene>
<evidence type="ECO:0000313" key="3">
    <source>
        <dbReference type="Proteomes" id="UP000272400"/>
    </source>
</evidence>
<dbReference type="AlphaFoldDB" id="A0A3N1DAM4"/>
<accession>A0A3N1DAM4</accession>
<feature type="compositionally biased region" description="Low complexity" evidence="1">
    <location>
        <begin position="38"/>
        <end position="56"/>
    </location>
</feature>
<sequence length="182" mass="18492">MPASTHPSAPDAASATTRPATADHQEPRMPATHQPTGASSVASAATTTARPSAETAGTDRQESRMPATSSSTSAVATDPSTAGVPVTALSAVLPASLPVVPGGESAARFPVPGLPVSTTDALPAPSPESEESSVPAKPDTVRKTGRKTALKRTDRRAAALAQRSRGNARTLPTRRMNNRAGR</sequence>
<reference evidence="2 3" key="1">
    <citation type="submission" date="2018-11" db="EMBL/GenBank/DDBJ databases">
        <title>Sequencing the genomes of 1000 actinobacteria strains.</title>
        <authorList>
            <person name="Klenk H.-P."/>
        </authorList>
    </citation>
    <scope>NUCLEOTIDE SEQUENCE [LARGE SCALE GENOMIC DNA]</scope>
    <source>
        <strain evidence="2 3">DSM 44254</strain>
    </source>
</reference>
<name>A0A3N1DAM4_9ACTN</name>
<keyword evidence="3" id="KW-1185">Reference proteome</keyword>
<organism evidence="2 3">
    <name type="scientific">Actinocorallia herbida</name>
    <dbReference type="NCBI Taxonomy" id="58109"/>
    <lineage>
        <taxon>Bacteria</taxon>
        <taxon>Bacillati</taxon>
        <taxon>Actinomycetota</taxon>
        <taxon>Actinomycetes</taxon>
        <taxon>Streptosporangiales</taxon>
        <taxon>Thermomonosporaceae</taxon>
        <taxon>Actinocorallia</taxon>
    </lineage>
</organism>
<dbReference type="Proteomes" id="UP000272400">
    <property type="component" value="Unassembled WGS sequence"/>
</dbReference>
<protein>
    <submittedName>
        <fullName evidence="2">Uncharacterized protein</fullName>
    </submittedName>
</protein>
<evidence type="ECO:0000256" key="1">
    <source>
        <dbReference type="SAM" id="MobiDB-lite"/>
    </source>
</evidence>
<evidence type="ECO:0000313" key="2">
    <source>
        <dbReference type="EMBL" id="ROO90526.1"/>
    </source>
</evidence>
<comment type="caution">
    <text evidence="2">The sequence shown here is derived from an EMBL/GenBank/DDBJ whole genome shotgun (WGS) entry which is preliminary data.</text>
</comment>
<feature type="region of interest" description="Disordered" evidence="1">
    <location>
        <begin position="97"/>
        <end position="182"/>
    </location>
</feature>
<dbReference type="EMBL" id="RJKE01000001">
    <property type="protein sequence ID" value="ROO90526.1"/>
    <property type="molecule type" value="Genomic_DNA"/>
</dbReference>